<feature type="non-terminal residue" evidence="1">
    <location>
        <position position="303"/>
    </location>
</feature>
<dbReference type="EMBL" id="PEDL01000054">
    <property type="protein sequence ID" value="PHV69173.1"/>
    <property type="molecule type" value="Genomic_DNA"/>
</dbReference>
<gene>
    <name evidence="1" type="ORF">CS063_17335</name>
</gene>
<proteinExistence type="predicted"/>
<keyword evidence="2" id="KW-1185">Reference proteome</keyword>
<sequence length="303" mass="32986">LRARTEVTVKATSSGGGGSGSSGSSSSGGGTLPSNPTSKVEQAINKLPDSTKQEIKQEIEKAKNKMPYTALGESITVKQLNELTKGKFTNEELQEMIKNPELLSKLGVDTSLLAKAVVLEPIKDATFTDVKATYWANNYIKQAAAIGLVAGNPDGSFNPNGKLTQVDTFTFLDRVLLSKGITEMKLPRTTVEKYVTNKEHWGFAYVASIGSKLSEETLAKTCEYREKGLTRELLAQVLYEVTKGKLERVKPSIAFQDVKTSPYKEAIDYCTSVGLLSGTSATTMEPQRELTRAEMMTLIIKLN</sequence>
<comment type="caution">
    <text evidence="1">The sequence shown here is derived from an EMBL/GenBank/DDBJ whole genome shotgun (WGS) entry which is preliminary data.</text>
</comment>
<name>A0AC61D8V1_9FIRM</name>
<evidence type="ECO:0000313" key="2">
    <source>
        <dbReference type="Proteomes" id="UP000224460"/>
    </source>
</evidence>
<evidence type="ECO:0000313" key="1">
    <source>
        <dbReference type="EMBL" id="PHV69173.1"/>
    </source>
</evidence>
<feature type="non-terminal residue" evidence="1">
    <location>
        <position position="1"/>
    </location>
</feature>
<organism evidence="1 2">
    <name type="scientific">Sporanaerobium hydrogeniformans</name>
    <dbReference type="NCBI Taxonomy" id="3072179"/>
    <lineage>
        <taxon>Bacteria</taxon>
        <taxon>Bacillati</taxon>
        <taxon>Bacillota</taxon>
        <taxon>Clostridia</taxon>
        <taxon>Lachnospirales</taxon>
        <taxon>Lachnospiraceae</taxon>
        <taxon>Sporanaerobium</taxon>
    </lineage>
</organism>
<dbReference type="Proteomes" id="UP000224460">
    <property type="component" value="Unassembled WGS sequence"/>
</dbReference>
<protein>
    <submittedName>
        <fullName evidence="1">Uncharacterized protein</fullName>
    </submittedName>
</protein>
<accession>A0AC61D8V1</accession>
<reference evidence="1" key="1">
    <citation type="submission" date="2017-10" db="EMBL/GenBank/DDBJ databases">
        <title>Genome sequence of cellulolytic Lachnospiraceae bacterium XHS1971 isolated from hotspring sediment.</title>
        <authorList>
            <person name="Vasudevan G."/>
            <person name="Joshi A.J."/>
            <person name="Hivarkar S."/>
            <person name="Lanjekar V.B."/>
            <person name="Dhakephalkar P.K."/>
            <person name="Dagar S."/>
        </authorList>
    </citation>
    <scope>NUCLEOTIDE SEQUENCE</scope>
    <source>
        <strain evidence="1">XHS1971</strain>
    </source>
</reference>